<reference evidence="1 2" key="1">
    <citation type="journal article" date="2011" name="J. Biotechnol.">
        <title>High-quality genome sequence of Pichia pastoris CBS7435.</title>
        <authorList>
            <person name="Kuberl A."/>
            <person name="Schneider J."/>
            <person name="Thallinger G.G."/>
            <person name="Anderl I."/>
            <person name="Wibberg D."/>
            <person name="Hajek T."/>
            <person name="Jaenicke S."/>
            <person name="Brinkrolf K."/>
            <person name="Goesmann A."/>
            <person name="Szczepanowski R."/>
            <person name="Puhler A."/>
            <person name="Schwab H."/>
            <person name="Glieder A."/>
            <person name="Pichler H."/>
        </authorList>
    </citation>
    <scope>NUCLEOTIDE SEQUENCE [LARGE SCALE GENOMIC DNA]</scope>
    <source>
        <strain evidence="2">ATCC 76273 / CBS 7435 / CECT 11047 / NRRL Y-11430 / Wegner 21-1</strain>
    </source>
</reference>
<name>A0A1G4KPE0_KOMPC</name>
<reference evidence="1 2" key="2">
    <citation type="journal article" date="2016" name="FEMS Yeast Res.">
        <title>Curation of the genome annotation of Pichia pastoris (Komagataella phaffii) CBS7435 from gene level to protein function.</title>
        <authorList>
            <person name="Valli M."/>
            <person name="Tatto N.E."/>
            <person name="Peymann A."/>
            <person name="Gruber C."/>
            <person name="Landes N."/>
            <person name="Ekker H."/>
            <person name="Thallinger G.G."/>
            <person name="Mattanovich D."/>
            <person name="Gasser B."/>
            <person name="Graf A.B."/>
        </authorList>
    </citation>
    <scope>GENOME REANNOTATION</scope>
    <source>
        <strain evidence="1 2">ATCC 76273 / CBS 7435 / CECT 11047 / NRRL Y-11430 / Wegner 21-1</strain>
    </source>
</reference>
<dbReference type="EMBL" id="FR839628">
    <property type="protein sequence ID" value="SCV11860.1"/>
    <property type="molecule type" value="Genomic_DNA"/>
</dbReference>
<proteinExistence type="predicted"/>
<accession>A0A1G4KPE0</accession>
<dbReference type="AlphaFoldDB" id="A0A1G4KPE0"/>
<gene>
    <name evidence="1" type="ordered locus">PP7435_Chr1-2577</name>
</gene>
<dbReference type="Proteomes" id="UP000006853">
    <property type="component" value="Chromosome 1"/>
</dbReference>
<keyword evidence="2" id="KW-1185">Reference proteome</keyword>
<evidence type="ECO:0000313" key="2">
    <source>
        <dbReference type="Proteomes" id="UP000006853"/>
    </source>
</evidence>
<evidence type="ECO:0000313" key="1">
    <source>
        <dbReference type="EMBL" id="SCV11860.1"/>
    </source>
</evidence>
<sequence>MYLNSNLPDNGKETIWVLFCGCSKIYCSPLSELHVTLEQSSSKAVTSQNSKHLS</sequence>
<organism evidence="1 2">
    <name type="scientific">Komagataella phaffii (strain ATCC 76273 / CBS 7435 / CECT 11047 / NRRL Y-11430 / Wegner 21-1)</name>
    <name type="common">Yeast</name>
    <name type="synonym">Pichia pastoris</name>
    <dbReference type="NCBI Taxonomy" id="981350"/>
    <lineage>
        <taxon>Eukaryota</taxon>
        <taxon>Fungi</taxon>
        <taxon>Dikarya</taxon>
        <taxon>Ascomycota</taxon>
        <taxon>Saccharomycotina</taxon>
        <taxon>Pichiomycetes</taxon>
        <taxon>Pichiales</taxon>
        <taxon>Pichiaceae</taxon>
        <taxon>Komagataella</taxon>
    </lineage>
</organism>
<protein>
    <submittedName>
        <fullName evidence="1">Uncharacterized protein</fullName>
    </submittedName>
</protein>